<dbReference type="InterPro" id="IPR000847">
    <property type="entry name" value="LysR_HTH_N"/>
</dbReference>
<dbReference type="InterPro" id="IPR036388">
    <property type="entry name" value="WH-like_DNA-bd_sf"/>
</dbReference>
<dbReference type="InterPro" id="IPR036390">
    <property type="entry name" value="WH_DNA-bd_sf"/>
</dbReference>
<dbReference type="InterPro" id="IPR051815">
    <property type="entry name" value="Molybdate_resp_trans_reg"/>
</dbReference>
<feature type="domain" description="HTH lysR-type" evidence="1">
    <location>
        <begin position="23"/>
        <end position="81"/>
    </location>
</feature>
<gene>
    <name evidence="2" type="ORF">SAMN05660649_01753</name>
</gene>
<reference evidence="3" key="1">
    <citation type="submission" date="2016-10" db="EMBL/GenBank/DDBJ databases">
        <authorList>
            <person name="Varghese N."/>
            <person name="Submissions S."/>
        </authorList>
    </citation>
    <scope>NUCLEOTIDE SEQUENCE [LARGE SCALE GENOMIC DNA]</scope>
    <source>
        <strain evidence="3">DSM 17038</strain>
    </source>
</reference>
<dbReference type="PANTHER" id="PTHR30432">
    <property type="entry name" value="TRANSCRIPTIONAL REGULATOR MODE"/>
    <property type="match status" value="1"/>
</dbReference>
<name>A0A1I2S2Y5_9FIRM</name>
<dbReference type="PANTHER" id="PTHR30432:SF1">
    <property type="entry name" value="DNA-BINDING TRANSCRIPTIONAL DUAL REGULATOR MODE"/>
    <property type="match status" value="1"/>
</dbReference>
<proteinExistence type="predicted"/>
<accession>A0A1I2S2Y5</accession>
<dbReference type="Proteomes" id="UP000199337">
    <property type="component" value="Unassembled WGS sequence"/>
</dbReference>
<sequence>MNFKCKIWLYNNGKAFGEGPYDILKRINRLKSLNKAAAEIHMSYSQAWNLINTMEKRLNIKLIRRKTGGNSGGGSYLTPEAKDLMLKYGNFIGEADEILNNLFNKHFG</sequence>
<dbReference type="STRING" id="341036.SAMN05660649_01753"/>
<organism evidence="2 3">
    <name type="scientific">Desulfotruncus arcticus DSM 17038</name>
    <dbReference type="NCBI Taxonomy" id="1121424"/>
    <lineage>
        <taxon>Bacteria</taxon>
        <taxon>Bacillati</taxon>
        <taxon>Bacillota</taxon>
        <taxon>Clostridia</taxon>
        <taxon>Eubacteriales</taxon>
        <taxon>Desulfallaceae</taxon>
        <taxon>Desulfotruncus</taxon>
    </lineage>
</organism>
<evidence type="ECO:0000259" key="1">
    <source>
        <dbReference type="Pfam" id="PF00126"/>
    </source>
</evidence>
<evidence type="ECO:0000313" key="2">
    <source>
        <dbReference type="EMBL" id="SFG47295.1"/>
    </source>
</evidence>
<dbReference type="OrthoDB" id="285216at2"/>
<keyword evidence="3" id="KW-1185">Reference proteome</keyword>
<dbReference type="RefSeq" id="WP_092470717.1">
    <property type="nucleotide sequence ID" value="NZ_FOOX01000005.1"/>
</dbReference>
<dbReference type="EMBL" id="FOOX01000005">
    <property type="protein sequence ID" value="SFG47295.1"/>
    <property type="molecule type" value="Genomic_DNA"/>
</dbReference>
<dbReference type="Gene3D" id="1.10.10.10">
    <property type="entry name" value="Winged helix-like DNA-binding domain superfamily/Winged helix DNA-binding domain"/>
    <property type="match status" value="1"/>
</dbReference>
<dbReference type="Pfam" id="PF00126">
    <property type="entry name" value="HTH_1"/>
    <property type="match status" value="1"/>
</dbReference>
<dbReference type="GO" id="GO:0003700">
    <property type="term" value="F:DNA-binding transcription factor activity"/>
    <property type="evidence" value="ECO:0007669"/>
    <property type="project" value="InterPro"/>
</dbReference>
<dbReference type="AlphaFoldDB" id="A0A1I2S2Y5"/>
<protein>
    <submittedName>
        <fullName evidence="2">Molybdate transport system regulatory protein</fullName>
    </submittedName>
</protein>
<evidence type="ECO:0000313" key="3">
    <source>
        <dbReference type="Proteomes" id="UP000199337"/>
    </source>
</evidence>
<dbReference type="SUPFAM" id="SSF46785">
    <property type="entry name" value="Winged helix' DNA-binding domain"/>
    <property type="match status" value="1"/>
</dbReference>